<evidence type="ECO:0000313" key="2">
    <source>
        <dbReference type="EMBL" id="SKD01885.1"/>
    </source>
</evidence>
<accession>A0A1T5NNA2</accession>
<reference evidence="2 3" key="1">
    <citation type="submission" date="2017-02" db="EMBL/GenBank/DDBJ databases">
        <authorList>
            <person name="Peterson S.W."/>
        </authorList>
    </citation>
    <scope>NUCLEOTIDE SEQUENCE [LARGE SCALE GENOMIC DNA]</scope>
    <source>
        <strain evidence="2 3">DSM 18108</strain>
    </source>
</reference>
<dbReference type="RefSeq" id="WP_079469524.1">
    <property type="nucleotide sequence ID" value="NZ_FUZZ01000001.1"/>
</dbReference>
<dbReference type="STRING" id="393003.SAMN05660461_2338"/>
<proteinExistence type="predicted"/>
<dbReference type="Proteomes" id="UP000190166">
    <property type="component" value="Unassembled WGS sequence"/>
</dbReference>
<keyword evidence="3" id="KW-1185">Reference proteome</keyword>
<dbReference type="EMBL" id="FUZZ01000001">
    <property type="protein sequence ID" value="SKD01885.1"/>
    <property type="molecule type" value="Genomic_DNA"/>
</dbReference>
<dbReference type="Pfam" id="PF13672">
    <property type="entry name" value="PP2C_2"/>
    <property type="match status" value="1"/>
</dbReference>
<dbReference type="AlphaFoldDB" id="A0A1T5NNA2"/>
<name>A0A1T5NNA2_9BACT</name>
<feature type="domain" description="PPM-type phosphatase" evidence="1">
    <location>
        <begin position="16"/>
        <end position="191"/>
    </location>
</feature>
<evidence type="ECO:0000313" key="3">
    <source>
        <dbReference type="Proteomes" id="UP000190166"/>
    </source>
</evidence>
<protein>
    <submittedName>
        <fullName evidence="2">Protein phosphatase 2C</fullName>
    </submittedName>
</protein>
<gene>
    <name evidence="2" type="ORF">SAMN05660461_2338</name>
</gene>
<evidence type="ECO:0000259" key="1">
    <source>
        <dbReference type="Pfam" id="PF13672"/>
    </source>
</evidence>
<organism evidence="2 3">
    <name type="scientific">Chitinophaga ginsengisegetis</name>
    <dbReference type="NCBI Taxonomy" id="393003"/>
    <lineage>
        <taxon>Bacteria</taxon>
        <taxon>Pseudomonadati</taxon>
        <taxon>Bacteroidota</taxon>
        <taxon>Chitinophagia</taxon>
        <taxon>Chitinophagales</taxon>
        <taxon>Chitinophagaceae</taxon>
        <taxon>Chitinophaga</taxon>
    </lineage>
</organism>
<sequence>MEIYTTLQIGAYHVNHCEDYLFFDHIDSNKIICAVMDGCTMGKDSYLISSLTGKLLRKICKSLSYKFFYSKEHPEIPLDDYLKIILQELFSELKILKNQLQLEREELLTTLIILLADTSADKGVVLVVGDGVVNINGAMITFDQDNKPDYLGYHLSEDFDHWYDSQLQKIFLHELIDVSIATDGIETFTRVAAPENSEVINPVDFLLNDQTGRGNEEMLNRKLKLIEHKFGLNHTDDLAVIRMIR</sequence>
<dbReference type="InterPro" id="IPR001932">
    <property type="entry name" value="PPM-type_phosphatase-like_dom"/>
</dbReference>